<dbReference type="Proteomes" id="UP001158045">
    <property type="component" value="Unassembled WGS sequence"/>
</dbReference>
<evidence type="ECO:0000259" key="2">
    <source>
        <dbReference type="Pfam" id="PF12146"/>
    </source>
</evidence>
<proteinExistence type="predicted"/>
<keyword evidence="5" id="KW-1185">Reference proteome</keyword>
<dbReference type="InterPro" id="IPR022742">
    <property type="entry name" value="Hydrolase_4"/>
</dbReference>
<dbReference type="GO" id="GO:0016787">
    <property type="term" value="F:hydrolase activity"/>
    <property type="evidence" value="ECO:0007669"/>
    <property type="project" value="UniProtKB-KW"/>
</dbReference>
<evidence type="ECO:0000313" key="4">
    <source>
        <dbReference type="EMBL" id="MDH8677881.1"/>
    </source>
</evidence>
<dbReference type="SUPFAM" id="SSF53474">
    <property type="entry name" value="alpha/beta-Hydrolases"/>
    <property type="match status" value="1"/>
</dbReference>
<dbReference type="PANTHER" id="PTHR43265">
    <property type="entry name" value="ESTERASE ESTD"/>
    <property type="match status" value="1"/>
</dbReference>
<reference evidence="4 5" key="1">
    <citation type="submission" date="2023-04" db="EMBL/GenBank/DDBJ databases">
        <title>Fusibacter bizertensis strain WBS, isolated from littoral bottom sediments of the Arctic seas - biochemical and genomic analysis.</title>
        <authorList>
            <person name="Brioukhanov A.L."/>
        </authorList>
    </citation>
    <scope>NUCLEOTIDE SEQUENCE [LARGE SCALE GENOMIC DNA]</scope>
    <source>
        <strain evidence="4 5">WBS</strain>
    </source>
</reference>
<keyword evidence="4" id="KW-0378">Hydrolase</keyword>
<feature type="chain" id="PRO_5046272262" evidence="1">
    <location>
        <begin position="22"/>
        <end position="471"/>
    </location>
</feature>
<evidence type="ECO:0000313" key="5">
    <source>
        <dbReference type="Proteomes" id="UP001158045"/>
    </source>
</evidence>
<gene>
    <name evidence="4" type="ORF">QE109_06965</name>
</gene>
<dbReference type="Pfam" id="PF12146">
    <property type="entry name" value="Hydrolase_4"/>
    <property type="match status" value="1"/>
</dbReference>
<feature type="domain" description="DUF3887" evidence="3">
    <location>
        <begin position="57"/>
        <end position="148"/>
    </location>
</feature>
<sequence>MKFKRIIIALTLIIAMLGMTACGDKETDNMATTEATQGSSQETTAQKEIDFDAEGIATAFIDKFMAGSFDEILTEFAFSDEMKAQFTKEAMEEISKQLVKAYGAFESTHGIKSQEKPEYYVVSIGANHVDKDLAYNVIFSYDGKISGFNYQEISSVEDYFDAEINGAVETEVTFGEDDFKIEGTLSLPAEGNGPFPVVVLVHGSGPNDRNESVYGNKPFKDIAEGLIAQGVAVLRYDKRTYTHLEKYNDPTIVADFTIYDEVIDDARYAVDFLKTYDGIDPSNIFVVGHSLGGNQAPRIAEDNKDIAGIAIMAGNVTPLQELIVKQYEYLLGLDGSIDEADQKQLDSIKDSADLISSEEMTLDTDMNKTMGLAPKYWMDIKDYNPIAIASELNIPILVLQGARDYQVTESEFELWKTGLGDKAEYKLYDDLNHLFITGEGMSKPEEYTAAGNVSEDVIVDIATWIKANLNK</sequence>
<dbReference type="Pfam" id="PF13026">
    <property type="entry name" value="DUF3887"/>
    <property type="match status" value="1"/>
</dbReference>
<dbReference type="InterPro" id="IPR053145">
    <property type="entry name" value="AB_hydrolase_Est10"/>
</dbReference>
<protein>
    <submittedName>
        <fullName evidence="4">Alpha/beta fold hydrolase</fullName>
    </submittedName>
</protein>
<keyword evidence="1" id="KW-0732">Signal</keyword>
<name>A0ABT6NBS8_9FIRM</name>
<dbReference type="EMBL" id="JARYZI010000004">
    <property type="protein sequence ID" value="MDH8677881.1"/>
    <property type="molecule type" value="Genomic_DNA"/>
</dbReference>
<dbReference type="RefSeq" id="WP_281093709.1">
    <property type="nucleotide sequence ID" value="NZ_JARYZI010000004.1"/>
</dbReference>
<feature type="signal peptide" evidence="1">
    <location>
        <begin position="1"/>
        <end position="21"/>
    </location>
</feature>
<accession>A0ABT6NBS8</accession>
<dbReference type="PROSITE" id="PS51257">
    <property type="entry name" value="PROKAR_LIPOPROTEIN"/>
    <property type="match status" value="1"/>
</dbReference>
<comment type="caution">
    <text evidence="4">The sequence shown here is derived from an EMBL/GenBank/DDBJ whole genome shotgun (WGS) entry which is preliminary data.</text>
</comment>
<dbReference type="PANTHER" id="PTHR43265:SF1">
    <property type="entry name" value="ESTERASE ESTD"/>
    <property type="match status" value="1"/>
</dbReference>
<evidence type="ECO:0000259" key="3">
    <source>
        <dbReference type="Pfam" id="PF13026"/>
    </source>
</evidence>
<dbReference type="InterPro" id="IPR024981">
    <property type="entry name" value="DUF3887"/>
</dbReference>
<evidence type="ECO:0000256" key="1">
    <source>
        <dbReference type="SAM" id="SignalP"/>
    </source>
</evidence>
<dbReference type="Gene3D" id="3.40.50.1820">
    <property type="entry name" value="alpha/beta hydrolase"/>
    <property type="match status" value="1"/>
</dbReference>
<organism evidence="4 5">
    <name type="scientific">Fusibacter bizertensis</name>
    <dbReference type="NCBI Taxonomy" id="1488331"/>
    <lineage>
        <taxon>Bacteria</taxon>
        <taxon>Bacillati</taxon>
        <taxon>Bacillota</taxon>
        <taxon>Clostridia</taxon>
        <taxon>Eubacteriales</taxon>
        <taxon>Eubacteriales Family XII. Incertae Sedis</taxon>
        <taxon>Fusibacter</taxon>
    </lineage>
</organism>
<dbReference type="InterPro" id="IPR029058">
    <property type="entry name" value="AB_hydrolase_fold"/>
</dbReference>
<dbReference type="Gene3D" id="3.10.450.590">
    <property type="match status" value="1"/>
</dbReference>
<feature type="domain" description="Serine aminopeptidase S33" evidence="2">
    <location>
        <begin position="218"/>
        <end position="435"/>
    </location>
</feature>